<evidence type="ECO:0000313" key="4">
    <source>
        <dbReference type="EMBL" id="QDZ20822.1"/>
    </source>
</evidence>
<feature type="signal peptide" evidence="2">
    <location>
        <begin position="1"/>
        <end position="24"/>
    </location>
</feature>
<feature type="chain" id="PRO_5022743722" description="LolA-like domain-containing protein" evidence="2">
    <location>
        <begin position="25"/>
        <end position="766"/>
    </location>
</feature>
<sequence>MRRSGAYALGLLAVLACLLALAEAQGDFPTMYTDWEAKIEAARMGRNMSFSRWEIYSPTHDRLRIHYGPTWDRQVSIEYLDQDFKYRVAKNSTYPTGYCWTEPLNKWEKTFYVRSDHAASTTELLRYTPETETKLDLADKNVRGIRCDAWQHKVNALNSTTNENRTITITHHFAASDWNVIEEFNMGGKSETSPRPLLRLVVTRDDEPEEVDSWDFVGMKPYTYHHGDFNPCNMFGDVKGCGCDMPFRNLTDPREDAKAPALPSMYQDWTAEIEETNAQRGTSYSRYEIFSQSQKKMKMMWGGGSDTHVVIEDFDAKIKYRVTKNETYPKGMCWKVTDQDRADTYYYMQGGELRSTEWLMGYNVSEETYVTGEHRVRGMPVDVWHRKTSFGVRGYHVYHAFAKSSWDVSSFYNRSSVGGVKLQHERPLARIALVRQNDSSHELSYDYIGMQPYKYDAADFEPCQVFPGVLGCDCDEANSSHSEHTGETPTFPGVFKQWSAVVNTIHAGAGFSTSHKEIYTQARPDHPGQIRIDSGYYGERATLIKDLSTGNNYHVIRNRTFPDGFCTVEKQSVFKTDTYGVSSKELMEFPQMVNKGYKVFVPGDFEVRGIPVHLFESEIGLKGKEYHVHHYFTAEGWTNKYVREDLDKYVDVNLASFTHVTDLLVRITLREKETGHTTHYDFIDYQPYKFVEDDFDPCTITGNVEGCGCDGLMQDLCKLSEAEAGGLAAGLFFLGWILATLVAWVYCKFRNSRRTGSYSKYNDDGI</sequence>
<dbReference type="AlphaFoldDB" id="A0A5B8MNB2"/>
<evidence type="ECO:0000256" key="2">
    <source>
        <dbReference type="SAM" id="SignalP"/>
    </source>
</evidence>
<organism evidence="4 5">
    <name type="scientific">Chloropicon primus</name>
    <dbReference type="NCBI Taxonomy" id="1764295"/>
    <lineage>
        <taxon>Eukaryota</taxon>
        <taxon>Viridiplantae</taxon>
        <taxon>Chlorophyta</taxon>
        <taxon>Chloropicophyceae</taxon>
        <taxon>Chloropicales</taxon>
        <taxon>Chloropicaceae</taxon>
        <taxon>Chloropicon</taxon>
    </lineage>
</organism>
<dbReference type="Proteomes" id="UP000316726">
    <property type="component" value="Chromosome 4"/>
</dbReference>
<evidence type="ECO:0000313" key="5">
    <source>
        <dbReference type="Proteomes" id="UP000316726"/>
    </source>
</evidence>
<protein>
    <recommendedName>
        <fullName evidence="3">LolA-like domain-containing protein</fullName>
    </recommendedName>
</protein>
<reference evidence="4 5" key="1">
    <citation type="submission" date="2018-07" db="EMBL/GenBank/DDBJ databases">
        <title>The complete nuclear genome of the prasinophyte Chloropicon primus (CCMP1205).</title>
        <authorList>
            <person name="Pombert J.-F."/>
            <person name="Otis C."/>
            <person name="Turmel M."/>
            <person name="Lemieux C."/>
        </authorList>
    </citation>
    <scope>NUCLEOTIDE SEQUENCE [LARGE SCALE GENOMIC DNA]</scope>
    <source>
        <strain evidence="4 5">CCMP1205</strain>
    </source>
</reference>
<gene>
    <name evidence="4" type="ORF">A3770_04p33400</name>
</gene>
<keyword evidence="1" id="KW-0812">Transmembrane</keyword>
<feature type="domain" description="LolA-like" evidence="3">
    <location>
        <begin position="286"/>
        <end position="456"/>
    </location>
</feature>
<keyword evidence="5" id="KW-1185">Reference proteome</keyword>
<keyword evidence="1" id="KW-0472">Membrane</keyword>
<accession>A0A5B8MNB2</accession>
<evidence type="ECO:0000259" key="3">
    <source>
        <dbReference type="Pfam" id="PF25898"/>
    </source>
</evidence>
<name>A0A5B8MNB2_9CHLO</name>
<keyword evidence="2" id="KW-0732">Signal</keyword>
<keyword evidence="1" id="KW-1133">Transmembrane helix</keyword>
<dbReference type="PROSITE" id="PS51257">
    <property type="entry name" value="PROKAR_LIPOPROTEIN"/>
    <property type="match status" value="1"/>
</dbReference>
<proteinExistence type="predicted"/>
<evidence type="ECO:0000256" key="1">
    <source>
        <dbReference type="SAM" id="Phobius"/>
    </source>
</evidence>
<dbReference type="Pfam" id="PF25898">
    <property type="entry name" value="LolA_2nd_metazoa"/>
    <property type="match status" value="1"/>
</dbReference>
<dbReference type="EMBL" id="CP031037">
    <property type="protein sequence ID" value="QDZ20822.1"/>
    <property type="molecule type" value="Genomic_DNA"/>
</dbReference>
<dbReference type="InterPro" id="IPR058831">
    <property type="entry name" value="LolA-like_dom_2nd"/>
</dbReference>
<feature type="transmembrane region" description="Helical" evidence="1">
    <location>
        <begin position="724"/>
        <end position="747"/>
    </location>
</feature>